<keyword evidence="3 8" id="KW-0808">Transferase</keyword>
<dbReference type="SUPFAM" id="SSF56214">
    <property type="entry name" value="4'-phosphopantetheinyl transferase"/>
    <property type="match status" value="2"/>
</dbReference>
<protein>
    <submittedName>
        <fullName evidence="8">4'-phosphopantetheinyl transferase</fullName>
        <ecNumber evidence="8">2.7.8.-</ecNumber>
    </submittedName>
</protein>
<dbReference type="InterPro" id="IPR055066">
    <property type="entry name" value="AASDHPPT_N"/>
</dbReference>
<dbReference type="Proteomes" id="UP000839052">
    <property type="component" value="Chromosome"/>
</dbReference>
<evidence type="ECO:0000313" key="8">
    <source>
        <dbReference type="EMBL" id="CAG9933603.1"/>
    </source>
</evidence>
<dbReference type="PANTHER" id="PTHR12215">
    <property type="entry name" value="PHOSPHOPANTETHEINE TRANSFERASE"/>
    <property type="match status" value="1"/>
</dbReference>
<dbReference type="EMBL" id="OU912926">
    <property type="protein sequence ID" value="CAG9933603.1"/>
    <property type="molecule type" value="Genomic_DNA"/>
</dbReference>
<dbReference type="InterPro" id="IPR004568">
    <property type="entry name" value="Ppantetheine-prot_Trfase_dom"/>
</dbReference>
<evidence type="ECO:0000256" key="5">
    <source>
        <dbReference type="ARBA" id="ARBA00022842"/>
    </source>
</evidence>
<keyword evidence="5" id="KW-0460">Magnesium</keyword>
<evidence type="ECO:0000313" key="9">
    <source>
        <dbReference type="Proteomes" id="UP000839052"/>
    </source>
</evidence>
<keyword evidence="9" id="KW-1185">Reference proteome</keyword>
<accession>A0ABN8ATK8</accession>
<dbReference type="InterPro" id="IPR008278">
    <property type="entry name" value="4-PPantetheinyl_Trfase_dom"/>
</dbReference>
<keyword evidence="4" id="KW-0479">Metal-binding</keyword>
<dbReference type="Gene3D" id="3.90.470.20">
    <property type="entry name" value="4'-phosphopantetheinyl transferase domain"/>
    <property type="match status" value="2"/>
</dbReference>
<comment type="similarity">
    <text evidence="2">Belongs to the P-Pant transferase superfamily. Gsp/Sfp/HetI/AcpT family.</text>
</comment>
<evidence type="ECO:0000256" key="1">
    <source>
        <dbReference type="ARBA" id="ARBA00001946"/>
    </source>
</evidence>
<dbReference type="EC" id="2.7.8.-" evidence="8"/>
<dbReference type="InterPro" id="IPR050559">
    <property type="entry name" value="P-Pant_transferase_sf"/>
</dbReference>
<feature type="domain" description="4'-phosphopantetheinyl transferase" evidence="6">
    <location>
        <begin position="113"/>
        <end position="201"/>
    </location>
</feature>
<name>A0ABN8ATK8_9PROT</name>
<dbReference type="RefSeq" id="WP_239797363.1">
    <property type="nucleotide sequence ID" value="NZ_OU912926.1"/>
</dbReference>
<evidence type="ECO:0000259" key="7">
    <source>
        <dbReference type="Pfam" id="PF22624"/>
    </source>
</evidence>
<evidence type="ECO:0000256" key="2">
    <source>
        <dbReference type="ARBA" id="ARBA00010990"/>
    </source>
</evidence>
<feature type="domain" description="4'-phosphopantetheinyl transferase N-terminal" evidence="7">
    <location>
        <begin position="23"/>
        <end position="104"/>
    </location>
</feature>
<evidence type="ECO:0000259" key="6">
    <source>
        <dbReference type="Pfam" id="PF01648"/>
    </source>
</evidence>
<evidence type="ECO:0000256" key="3">
    <source>
        <dbReference type="ARBA" id="ARBA00022679"/>
    </source>
</evidence>
<dbReference type="GO" id="GO:0016740">
    <property type="term" value="F:transferase activity"/>
    <property type="evidence" value="ECO:0007669"/>
    <property type="project" value="UniProtKB-KW"/>
</dbReference>
<reference evidence="8 9" key="1">
    <citation type="submission" date="2021-10" db="EMBL/GenBank/DDBJ databases">
        <authorList>
            <person name="Koch H."/>
        </authorList>
    </citation>
    <scope>NUCLEOTIDE SEQUENCE [LARGE SCALE GENOMIC DNA]</scope>
    <source>
        <strain evidence="8">6680</strain>
    </source>
</reference>
<dbReference type="Pfam" id="PF01648">
    <property type="entry name" value="ACPS"/>
    <property type="match status" value="1"/>
</dbReference>
<sequence length="239" mass="27633">MPPQLQAGELHIWKIELDYDNGHWQPLMALLSDDEQIKADRYRFDKLRLRYIAGRAALRKLLGGYMGREPEALIFDYNDYGKPSLQNIDNGLCFNVSHSGETMLAAFVLNSEVGIDIEAIQQNIDYVDICQRWFSVQENNALQDLPEEQRIAAFFRAWTRKEAYIKARGIGLSYSLNRFSVSLDESSSALLEHHDCPQEIKSWQIYNIEVSSAYSAAVAIEAARWDIRHYNFEHLRKRA</sequence>
<dbReference type="InterPro" id="IPR037143">
    <property type="entry name" value="4-PPantetheinyl_Trfase_dom_sf"/>
</dbReference>
<dbReference type="PANTHER" id="PTHR12215:SF10">
    <property type="entry name" value="L-AMINOADIPATE-SEMIALDEHYDE DEHYDROGENASE-PHOSPHOPANTETHEINYL TRANSFERASE"/>
    <property type="match status" value="1"/>
</dbReference>
<proteinExistence type="inferred from homology"/>
<dbReference type="Pfam" id="PF22624">
    <property type="entry name" value="AASDHPPT_N"/>
    <property type="match status" value="1"/>
</dbReference>
<organism evidence="8 9">
    <name type="scientific">Candidatus Nitrotoga arctica</name>
    <dbReference type="NCBI Taxonomy" id="453162"/>
    <lineage>
        <taxon>Bacteria</taxon>
        <taxon>Pseudomonadati</taxon>
        <taxon>Pseudomonadota</taxon>
        <taxon>Betaproteobacteria</taxon>
        <taxon>Nitrosomonadales</taxon>
        <taxon>Gallionellaceae</taxon>
        <taxon>Candidatus Nitrotoga</taxon>
    </lineage>
</organism>
<dbReference type="NCBIfam" id="TIGR00556">
    <property type="entry name" value="pantethn_trn"/>
    <property type="match status" value="1"/>
</dbReference>
<evidence type="ECO:0000256" key="4">
    <source>
        <dbReference type="ARBA" id="ARBA00022723"/>
    </source>
</evidence>
<gene>
    <name evidence="8" type="ORF">NTG6680_2354</name>
</gene>
<comment type="cofactor">
    <cofactor evidence="1">
        <name>Mg(2+)</name>
        <dbReference type="ChEBI" id="CHEBI:18420"/>
    </cofactor>
</comment>